<comment type="subunit">
    <text evidence="2 6">Heterotrimer of A, B and C subunits.</text>
</comment>
<comment type="catalytic activity">
    <reaction evidence="4 6">
        <text>L-aspartyl-tRNA(Asn) + L-glutamine + ATP + H2O = L-asparaginyl-tRNA(Asn) + L-glutamate + ADP + phosphate + 2 H(+)</text>
        <dbReference type="Rhea" id="RHEA:14513"/>
        <dbReference type="Rhea" id="RHEA-COMP:9674"/>
        <dbReference type="Rhea" id="RHEA-COMP:9677"/>
        <dbReference type="ChEBI" id="CHEBI:15377"/>
        <dbReference type="ChEBI" id="CHEBI:15378"/>
        <dbReference type="ChEBI" id="CHEBI:29985"/>
        <dbReference type="ChEBI" id="CHEBI:30616"/>
        <dbReference type="ChEBI" id="CHEBI:43474"/>
        <dbReference type="ChEBI" id="CHEBI:58359"/>
        <dbReference type="ChEBI" id="CHEBI:78515"/>
        <dbReference type="ChEBI" id="CHEBI:78516"/>
        <dbReference type="ChEBI" id="CHEBI:456216"/>
    </reaction>
</comment>
<dbReference type="InterPro" id="IPR003837">
    <property type="entry name" value="GatC"/>
</dbReference>
<evidence type="ECO:0000256" key="2">
    <source>
        <dbReference type="ARBA" id="ARBA00011123"/>
    </source>
</evidence>
<dbReference type="PANTHER" id="PTHR15004">
    <property type="entry name" value="GLUTAMYL-TRNA(GLN) AMIDOTRANSFERASE SUBUNIT C, MITOCHONDRIAL"/>
    <property type="match status" value="1"/>
</dbReference>
<name>A0AAE9XMC0_9ENTE</name>
<dbReference type="Proteomes" id="UP001179600">
    <property type="component" value="Chromosome"/>
</dbReference>
<dbReference type="GO" id="GO:0006450">
    <property type="term" value="P:regulation of translational fidelity"/>
    <property type="evidence" value="ECO:0007669"/>
    <property type="project" value="InterPro"/>
</dbReference>
<sequence>MAISEAEVKHVAALSKLEISDEEIAMFTEQLGDIIDMVEYLDEVDTTGVPVTVNVVHNETVLRPDTVAQDNTREELLRNVPDKENGYIRVPVIIEDGGAGA</sequence>
<dbReference type="Pfam" id="PF02686">
    <property type="entry name" value="GatC"/>
    <property type="match status" value="1"/>
</dbReference>
<dbReference type="GO" id="GO:0005524">
    <property type="term" value="F:ATP binding"/>
    <property type="evidence" value="ECO:0007669"/>
    <property type="project" value="UniProtKB-KW"/>
</dbReference>
<accession>A0AAE9XMC0</accession>
<dbReference type="SUPFAM" id="SSF141000">
    <property type="entry name" value="Glu-tRNAGln amidotransferase C subunit"/>
    <property type="match status" value="1"/>
</dbReference>
<dbReference type="Gene3D" id="1.10.20.60">
    <property type="entry name" value="Glu-tRNAGln amidotransferase C subunit, N-terminal domain"/>
    <property type="match status" value="1"/>
</dbReference>
<evidence type="ECO:0000256" key="5">
    <source>
        <dbReference type="ARBA" id="ARBA00047913"/>
    </source>
</evidence>
<dbReference type="GeneID" id="72384955"/>
<keyword evidence="6" id="KW-0067">ATP-binding</keyword>
<gene>
    <name evidence="6 7" type="primary">gatC</name>
    <name evidence="7" type="ORF">PML95_04300</name>
</gene>
<dbReference type="EMBL" id="CP116507">
    <property type="protein sequence ID" value="WCG23455.1"/>
    <property type="molecule type" value="Genomic_DNA"/>
</dbReference>
<comment type="similarity">
    <text evidence="1 6">Belongs to the GatC family.</text>
</comment>
<keyword evidence="6" id="KW-0547">Nucleotide-binding</keyword>
<comment type="catalytic activity">
    <reaction evidence="5 6">
        <text>L-glutamyl-tRNA(Gln) + L-glutamine + ATP + H2O = L-glutaminyl-tRNA(Gln) + L-glutamate + ADP + phosphate + H(+)</text>
        <dbReference type="Rhea" id="RHEA:17521"/>
        <dbReference type="Rhea" id="RHEA-COMP:9681"/>
        <dbReference type="Rhea" id="RHEA-COMP:9684"/>
        <dbReference type="ChEBI" id="CHEBI:15377"/>
        <dbReference type="ChEBI" id="CHEBI:15378"/>
        <dbReference type="ChEBI" id="CHEBI:29985"/>
        <dbReference type="ChEBI" id="CHEBI:30616"/>
        <dbReference type="ChEBI" id="CHEBI:43474"/>
        <dbReference type="ChEBI" id="CHEBI:58359"/>
        <dbReference type="ChEBI" id="CHEBI:78520"/>
        <dbReference type="ChEBI" id="CHEBI:78521"/>
        <dbReference type="ChEBI" id="CHEBI:456216"/>
    </reaction>
</comment>
<protein>
    <recommendedName>
        <fullName evidence="6">Aspartyl/glutamyl-tRNA(Asn/Gln) amidotransferase subunit C</fullName>
        <shortName evidence="6">Asp/Glu-ADT subunit C</shortName>
        <ecNumber evidence="6">6.3.5.-</ecNumber>
    </recommendedName>
</protein>
<evidence type="ECO:0000256" key="6">
    <source>
        <dbReference type="HAMAP-Rule" id="MF_00122"/>
    </source>
</evidence>
<dbReference type="HAMAP" id="MF_00122">
    <property type="entry name" value="GatC"/>
    <property type="match status" value="1"/>
</dbReference>
<evidence type="ECO:0000313" key="8">
    <source>
        <dbReference type="Proteomes" id="UP001179600"/>
    </source>
</evidence>
<keyword evidence="6" id="KW-0648">Protein biosynthesis</keyword>
<organism evidence="7 8">
    <name type="scientific">Vagococcus lutrae</name>
    <dbReference type="NCBI Taxonomy" id="81947"/>
    <lineage>
        <taxon>Bacteria</taxon>
        <taxon>Bacillati</taxon>
        <taxon>Bacillota</taxon>
        <taxon>Bacilli</taxon>
        <taxon>Lactobacillales</taxon>
        <taxon>Enterococcaceae</taxon>
        <taxon>Vagococcus</taxon>
    </lineage>
</organism>
<evidence type="ECO:0000256" key="4">
    <source>
        <dbReference type="ARBA" id="ARBA00047380"/>
    </source>
</evidence>
<comment type="function">
    <text evidence="3 6">Allows the formation of correctly charged Asn-tRNA(Asn) or Gln-tRNA(Gln) through the transamidation of misacylated Asp-tRNA(Asn) or Glu-tRNA(Gln) in organisms which lack either or both of asparaginyl-tRNA or glutaminyl-tRNA synthetases. The reaction takes place in the presence of glutamine and ATP through an activated phospho-Asp-tRNA(Asn) or phospho-Glu-tRNA(Gln).</text>
</comment>
<evidence type="ECO:0000256" key="3">
    <source>
        <dbReference type="ARBA" id="ARBA00024799"/>
    </source>
</evidence>
<dbReference type="InterPro" id="IPR036113">
    <property type="entry name" value="Asp/Glu-ADT_sf_sub_c"/>
</dbReference>
<dbReference type="NCBIfam" id="TIGR00135">
    <property type="entry name" value="gatC"/>
    <property type="match status" value="1"/>
</dbReference>
<dbReference type="AlphaFoldDB" id="A0AAE9XMC0"/>
<evidence type="ECO:0000256" key="1">
    <source>
        <dbReference type="ARBA" id="ARBA00010757"/>
    </source>
</evidence>
<dbReference type="PANTHER" id="PTHR15004:SF0">
    <property type="entry name" value="GLUTAMYL-TRNA(GLN) AMIDOTRANSFERASE SUBUNIT C, MITOCHONDRIAL"/>
    <property type="match status" value="1"/>
</dbReference>
<proteinExistence type="inferred from homology"/>
<keyword evidence="6" id="KW-0436">Ligase</keyword>
<reference evidence="7" key="1">
    <citation type="submission" date="2023-01" db="EMBL/GenBank/DDBJ databases">
        <title>Oxazolidinone resistance genes in florfenicol resistant enterococci from beef cattle and veal calves at slaughter.</title>
        <authorList>
            <person name="Biggel M."/>
        </authorList>
    </citation>
    <scope>NUCLEOTIDE SEQUENCE</scope>
    <source>
        <strain evidence="7">K204-1</strain>
    </source>
</reference>
<dbReference type="GO" id="GO:0050567">
    <property type="term" value="F:glutaminyl-tRNA synthase (glutamine-hydrolyzing) activity"/>
    <property type="evidence" value="ECO:0007669"/>
    <property type="project" value="UniProtKB-UniRule"/>
</dbReference>
<dbReference type="GO" id="GO:0070681">
    <property type="term" value="P:glutaminyl-tRNAGln biosynthesis via transamidation"/>
    <property type="evidence" value="ECO:0007669"/>
    <property type="project" value="TreeGrafter"/>
</dbReference>
<evidence type="ECO:0000313" key="7">
    <source>
        <dbReference type="EMBL" id="WCG23455.1"/>
    </source>
</evidence>
<dbReference type="EC" id="6.3.5.-" evidence="6"/>
<dbReference type="GO" id="GO:0006412">
    <property type="term" value="P:translation"/>
    <property type="evidence" value="ECO:0007669"/>
    <property type="project" value="UniProtKB-UniRule"/>
</dbReference>
<dbReference type="RefSeq" id="WP_126762652.1">
    <property type="nucleotide sequence ID" value="NZ_BKBT01000009.1"/>
</dbReference>